<accession>A0A0A5G1N2</accession>
<keyword evidence="1" id="KW-0472">Membrane</keyword>
<evidence type="ECO:0000313" key="3">
    <source>
        <dbReference type="Proteomes" id="UP000030403"/>
    </source>
</evidence>
<comment type="caution">
    <text evidence="2">The sequence shown here is derived from an EMBL/GenBank/DDBJ whole genome shotgun (WGS) entry which is preliminary data.</text>
</comment>
<proteinExistence type="predicted"/>
<evidence type="ECO:0000256" key="1">
    <source>
        <dbReference type="SAM" id="Phobius"/>
    </source>
</evidence>
<dbReference type="eggNOG" id="ENOG5033FAK">
    <property type="taxonomic scope" value="Bacteria"/>
</dbReference>
<feature type="transmembrane region" description="Helical" evidence="1">
    <location>
        <begin position="12"/>
        <end position="34"/>
    </location>
</feature>
<dbReference type="RefSeq" id="WP_027446967.1">
    <property type="nucleotide sequence ID" value="NZ_AULJ01000044.1"/>
</dbReference>
<gene>
    <name evidence="2" type="ORF">N783_10655</name>
</gene>
<organism evidence="2 3">
    <name type="scientific">Pontibacillus marinus BH030004 = DSM 16465</name>
    <dbReference type="NCBI Taxonomy" id="1385511"/>
    <lineage>
        <taxon>Bacteria</taxon>
        <taxon>Bacillati</taxon>
        <taxon>Bacillota</taxon>
        <taxon>Bacilli</taxon>
        <taxon>Bacillales</taxon>
        <taxon>Bacillaceae</taxon>
        <taxon>Pontibacillus</taxon>
    </lineage>
</organism>
<dbReference type="OrthoDB" id="2449392at2"/>
<dbReference type="STRING" id="1385511.GCA_000425225_03364"/>
<evidence type="ECO:0000313" key="2">
    <source>
        <dbReference type="EMBL" id="KGX86986.1"/>
    </source>
</evidence>
<feature type="transmembrane region" description="Helical" evidence="1">
    <location>
        <begin position="89"/>
        <end position="112"/>
    </location>
</feature>
<reference evidence="2 3" key="1">
    <citation type="submission" date="2013-08" db="EMBL/GenBank/DDBJ databases">
        <authorList>
            <person name="Huang J."/>
            <person name="Wang G."/>
        </authorList>
    </citation>
    <scope>NUCLEOTIDE SEQUENCE [LARGE SCALE GENOMIC DNA]</scope>
    <source>
        <strain evidence="2 3">BH030004</strain>
    </source>
</reference>
<keyword evidence="3" id="KW-1185">Reference proteome</keyword>
<feature type="transmembrane region" description="Helical" evidence="1">
    <location>
        <begin position="46"/>
        <end position="69"/>
    </location>
</feature>
<keyword evidence="1" id="KW-1133">Transmembrane helix</keyword>
<name>A0A0A5G1N2_9BACI</name>
<sequence length="198" mass="23585">MQKMIGYDTKPLKISFIVVSFISSFFMPFVFVILLHDVFHFSKSHWFFRAPFSAYILGFSGLFLLSMFLTLDEMIRSKREDTGKSTGPWLILLSFIISVTCYVYAANNYYFFDDKGLHYNKTFELSQRDLNWDDFSKVEQIVTRENNMEVYKEHIFITKSGEEFVIPYEPEFRDHRSKILYLVERTNTPIVERFVESE</sequence>
<dbReference type="Proteomes" id="UP000030403">
    <property type="component" value="Unassembled WGS sequence"/>
</dbReference>
<keyword evidence="1" id="KW-0812">Transmembrane</keyword>
<protein>
    <submittedName>
        <fullName evidence="2">Uncharacterized protein</fullName>
    </submittedName>
</protein>
<dbReference type="EMBL" id="AVPF01000027">
    <property type="protein sequence ID" value="KGX86986.1"/>
    <property type="molecule type" value="Genomic_DNA"/>
</dbReference>
<dbReference type="AlphaFoldDB" id="A0A0A5G1N2"/>